<dbReference type="AlphaFoldDB" id="H8ZFY6"/>
<evidence type="ECO:0000256" key="6">
    <source>
        <dbReference type="ARBA" id="ARBA00032319"/>
    </source>
</evidence>
<comment type="subcellular location">
    <subcellularLocation>
        <location evidence="1">Nucleus</location>
    </subcellularLocation>
</comment>
<sequence length="368" mass="41166">MKATVTKDTWVLIHTADKGPIKCVGMKRDALRTLSLGRRGTFPVSALIHAPLNTPLVWSPSKNAFLECTPTEKPTGKHAQKKFAKHSTEIVLTVPTLPGIVAMYLQKGDLSVSHEAVSQILFHAIGTKCVVVKDDHKSVILSAVAAARGTQNLYRMEGHTKDIHVLGALGYPMEVMEYICPQYTPQDKTLFKNTENTEDSKCIIETMGTKKTEDTETEDKKETESIKNTEDAEDSKCIIETMGTKKAEDSKCTIETEEKNFKVQDRRKGFLLVLAQRDKYKPEEVLHIISTIPETFTSGGPVDFIIHHTAKEGILDLFNSMMSNRAFCLLDLRELFYREYQSTLGALHPIMCRTSHSGFILTGTFLNK</sequence>
<dbReference type="InterPro" id="IPR017423">
    <property type="entry name" value="TRM6"/>
</dbReference>
<dbReference type="Proteomes" id="UP000005622">
    <property type="component" value="Unassembled WGS sequence"/>
</dbReference>
<evidence type="ECO:0000256" key="1">
    <source>
        <dbReference type="ARBA" id="ARBA00004123"/>
    </source>
</evidence>
<organism evidence="7">
    <name type="scientific">Nematocida ausubeli (strain ATCC PRA-371 / ERTm2)</name>
    <name type="common">Nematode killer fungus</name>
    <dbReference type="NCBI Taxonomy" id="1913371"/>
    <lineage>
        <taxon>Eukaryota</taxon>
        <taxon>Fungi</taxon>
        <taxon>Fungi incertae sedis</taxon>
        <taxon>Microsporidia</taxon>
        <taxon>Nematocida</taxon>
    </lineage>
</organism>
<dbReference type="GO" id="GO:0031515">
    <property type="term" value="C:tRNA (m1A) methyltransferase complex"/>
    <property type="evidence" value="ECO:0007669"/>
    <property type="project" value="InterPro"/>
</dbReference>
<dbReference type="PANTHER" id="PTHR12945:SF0">
    <property type="entry name" value="TRNA (ADENINE(58)-N(1))-METHYLTRANSFERASE NON-CATALYTIC SUBUNIT TRM6"/>
    <property type="match status" value="1"/>
</dbReference>
<name>H8ZFY6_NEMA1</name>
<evidence type="ECO:0000256" key="2">
    <source>
        <dbReference type="ARBA" id="ARBA00008320"/>
    </source>
</evidence>
<dbReference type="PANTHER" id="PTHR12945">
    <property type="entry name" value="TRANSLATION INITIATION FACTOR EIF3-RELATED"/>
    <property type="match status" value="1"/>
</dbReference>
<evidence type="ECO:0000256" key="4">
    <source>
        <dbReference type="ARBA" id="ARBA00022694"/>
    </source>
</evidence>
<dbReference type="EMBL" id="JH604642">
    <property type="protein sequence ID" value="EHY64430.1"/>
    <property type="molecule type" value="Genomic_DNA"/>
</dbReference>
<dbReference type="GO" id="GO:0005634">
    <property type="term" value="C:nucleus"/>
    <property type="evidence" value="ECO:0007669"/>
    <property type="project" value="UniProtKB-SubCell"/>
</dbReference>
<keyword evidence="5" id="KW-0539">Nucleus</keyword>
<evidence type="ECO:0000256" key="5">
    <source>
        <dbReference type="ARBA" id="ARBA00023242"/>
    </source>
</evidence>
<protein>
    <recommendedName>
        <fullName evidence="3">tRNA (adenine(58)-N(1))-methyltransferase non-catalytic subunit TRM6</fullName>
    </recommendedName>
    <alternativeName>
        <fullName evidence="6">tRNA(m1A58)-methyltransferase subunit TRM6</fullName>
    </alternativeName>
</protein>
<gene>
    <name evidence="7" type="ORF">NERG_02507</name>
</gene>
<dbReference type="GO" id="GO:0030488">
    <property type="term" value="P:tRNA methylation"/>
    <property type="evidence" value="ECO:0007669"/>
    <property type="project" value="InterPro"/>
</dbReference>
<reference evidence="7" key="1">
    <citation type="submission" date="2011-03" db="EMBL/GenBank/DDBJ databases">
        <title>The Genome Sequence of Nematocida sp1 strain ERTm2.</title>
        <authorList>
            <consortium name="The Broad Institute Genome Sequencing Platform"/>
            <consortium name="The Broad Institute Genome Sequencing Center for Infectious Disease"/>
            <person name="Cuomo C."/>
            <person name="Troemel E."/>
            <person name="Young S.K."/>
            <person name="Zeng Q."/>
            <person name="Gargeya S."/>
            <person name="Fitzgerald M."/>
            <person name="Haas B."/>
            <person name="Abouelleil A."/>
            <person name="Alvarado L."/>
            <person name="Arachchi H.M."/>
            <person name="Berlin A."/>
            <person name="Brown A."/>
            <person name="Chapman S.B."/>
            <person name="Chen Z."/>
            <person name="Dunbar C."/>
            <person name="Freedman E."/>
            <person name="Gearin G."/>
            <person name="Gellesch M."/>
            <person name="Goldberg J."/>
            <person name="Griggs A."/>
            <person name="Gujja S."/>
            <person name="Heilman E.R."/>
            <person name="Heiman D."/>
            <person name="Howarth C."/>
            <person name="Larson L."/>
            <person name="Lui A."/>
            <person name="MacDonald P.J.P."/>
            <person name="Mehta T."/>
            <person name="Montmayeur A."/>
            <person name="Murphy C."/>
            <person name="Neiman D."/>
            <person name="Pearson M."/>
            <person name="Priest M."/>
            <person name="Roberts A."/>
            <person name="Saif S."/>
            <person name="Shea T."/>
            <person name="Shenoy N."/>
            <person name="Sisk P."/>
            <person name="Stolte C."/>
            <person name="Sykes S."/>
            <person name="White J."/>
            <person name="Yandava C."/>
            <person name="Wortman J."/>
            <person name="Nusbaum C."/>
            <person name="Birren B."/>
        </authorList>
    </citation>
    <scope>NUCLEOTIDE SEQUENCE</scope>
    <source>
        <strain evidence="7">ERTm2</strain>
    </source>
</reference>
<evidence type="ECO:0000256" key="3">
    <source>
        <dbReference type="ARBA" id="ARBA00021704"/>
    </source>
</evidence>
<evidence type="ECO:0000313" key="7">
    <source>
        <dbReference type="EMBL" id="EHY64430.1"/>
    </source>
</evidence>
<accession>H8ZFY6</accession>
<dbReference type="HOGENOM" id="CLU_752464_0_0_1"/>
<proteinExistence type="inferred from homology"/>
<keyword evidence="4" id="KW-0819">tRNA processing</keyword>
<comment type="similarity">
    <text evidence="2">Belongs to the TRM6/GCD10 family.</text>
</comment>